<proteinExistence type="predicted"/>
<dbReference type="InterPro" id="IPR025528">
    <property type="entry name" value="BrnA_antitoxin"/>
</dbReference>
<sequence>MSSKQSDLERMSELARLQAMTDESIDVVDIPEAPVENWQMARRGDLYRPVKQSITIRLDADILAWFKQNADGAAYQTEINRVLRQHVVEAEKKRA</sequence>
<dbReference type="EMBL" id="JAUKWQ010000001">
    <property type="protein sequence ID" value="MDO1581351.1"/>
    <property type="molecule type" value="Genomic_DNA"/>
</dbReference>
<comment type="caution">
    <text evidence="1">The sequence shown here is derived from an EMBL/GenBank/DDBJ whole genome shotgun (WGS) entry which is preliminary data.</text>
</comment>
<dbReference type="Pfam" id="PF14384">
    <property type="entry name" value="BrnA_antitoxin"/>
    <property type="match status" value="1"/>
</dbReference>
<evidence type="ECO:0000313" key="1">
    <source>
        <dbReference type="EMBL" id="MDO1581351.1"/>
    </source>
</evidence>
<evidence type="ECO:0000313" key="2">
    <source>
        <dbReference type="Proteomes" id="UP001169006"/>
    </source>
</evidence>
<dbReference type="RefSeq" id="WP_302075462.1">
    <property type="nucleotide sequence ID" value="NZ_JAUKWQ010000001.1"/>
</dbReference>
<name>A0ABT8SSJ3_9HYPH</name>
<gene>
    <name evidence="1" type="ORF">Q2T52_04505</name>
</gene>
<reference evidence="1" key="1">
    <citation type="journal article" date="2015" name="Int. J. Syst. Evol. Microbiol.">
        <title>Rhizobium oryzicola sp. nov., potential plant-growth-promoting endophytic bacteria isolated from rice roots.</title>
        <authorList>
            <person name="Zhang X.X."/>
            <person name="Gao J.S."/>
            <person name="Cao Y.H."/>
            <person name="Sheirdil R.A."/>
            <person name="Wang X.C."/>
            <person name="Zhang L."/>
        </authorList>
    </citation>
    <scope>NUCLEOTIDE SEQUENCE</scope>
    <source>
        <strain evidence="1">05753</strain>
    </source>
</reference>
<dbReference type="Proteomes" id="UP001169006">
    <property type="component" value="Unassembled WGS sequence"/>
</dbReference>
<organism evidence="1 2">
    <name type="scientific">Rhizobium oryzicola</name>
    <dbReference type="NCBI Taxonomy" id="1232668"/>
    <lineage>
        <taxon>Bacteria</taxon>
        <taxon>Pseudomonadati</taxon>
        <taxon>Pseudomonadota</taxon>
        <taxon>Alphaproteobacteria</taxon>
        <taxon>Hyphomicrobiales</taxon>
        <taxon>Rhizobiaceae</taxon>
        <taxon>Rhizobium/Agrobacterium group</taxon>
        <taxon>Rhizobium</taxon>
    </lineage>
</organism>
<protein>
    <submittedName>
        <fullName evidence="1">BrnA antitoxin family protein</fullName>
    </submittedName>
</protein>
<accession>A0ABT8SSJ3</accession>
<keyword evidence="2" id="KW-1185">Reference proteome</keyword>
<reference evidence="1" key="2">
    <citation type="submission" date="2023-07" db="EMBL/GenBank/DDBJ databases">
        <authorList>
            <person name="Sun H."/>
        </authorList>
    </citation>
    <scope>NUCLEOTIDE SEQUENCE</scope>
    <source>
        <strain evidence="1">05753</strain>
    </source>
</reference>